<accession>A0A4C1UY99</accession>
<comment type="caution">
    <text evidence="1">The sequence shown here is derived from an EMBL/GenBank/DDBJ whole genome shotgun (WGS) entry which is preliminary data.</text>
</comment>
<keyword evidence="2" id="KW-1185">Reference proteome</keyword>
<protein>
    <submittedName>
        <fullName evidence="1">Uncharacterized protein</fullName>
    </submittedName>
</protein>
<proteinExistence type="predicted"/>
<dbReference type="EMBL" id="BGZK01000246">
    <property type="protein sequence ID" value="GBP31445.1"/>
    <property type="molecule type" value="Genomic_DNA"/>
</dbReference>
<dbReference type="Proteomes" id="UP000299102">
    <property type="component" value="Unassembled WGS sequence"/>
</dbReference>
<name>A0A4C1UY99_EUMVA</name>
<organism evidence="1 2">
    <name type="scientific">Eumeta variegata</name>
    <name type="common">Bagworm moth</name>
    <name type="synonym">Eumeta japonica</name>
    <dbReference type="NCBI Taxonomy" id="151549"/>
    <lineage>
        <taxon>Eukaryota</taxon>
        <taxon>Metazoa</taxon>
        <taxon>Ecdysozoa</taxon>
        <taxon>Arthropoda</taxon>
        <taxon>Hexapoda</taxon>
        <taxon>Insecta</taxon>
        <taxon>Pterygota</taxon>
        <taxon>Neoptera</taxon>
        <taxon>Endopterygota</taxon>
        <taxon>Lepidoptera</taxon>
        <taxon>Glossata</taxon>
        <taxon>Ditrysia</taxon>
        <taxon>Tineoidea</taxon>
        <taxon>Psychidae</taxon>
        <taxon>Oiketicinae</taxon>
        <taxon>Eumeta</taxon>
    </lineage>
</organism>
<reference evidence="1 2" key="1">
    <citation type="journal article" date="2019" name="Commun. Biol.">
        <title>The bagworm genome reveals a unique fibroin gene that provides high tensile strength.</title>
        <authorList>
            <person name="Kono N."/>
            <person name="Nakamura H."/>
            <person name="Ohtoshi R."/>
            <person name="Tomita M."/>
            <person name="Numata K."/>
            <person name="Arakawa K."/>
        </authorList>
    </citation>
    <scope>NUCLEOTIDE SEQUENCE [LARGE SCALE GENOMIC DNA]</scope>
</reference>
<sequence length="144" mass="16485">MKCTILADDPRAVKGRKASTPCAFSYRQGQRSLPTISITTILRYNSPSPSPSFHFKLRNFKLKHCTPNQCRQQNRTNRNLRNEKAKGSYAYSRNARHMTPLAVGAIDNKPSNDAEVCRPAVANSHRRRRPSLARHLLQLERIMR</sequence>
<gene>
    <name evidence="1" type="ORF">EVAR_17934_1</name>
</gene>
<evidence type="ECO:0000313" key="1">
    <source>
        <dbReference type="EMBL" id="GBP31445.1"/>
    </source>
</evidence>
<evidence type="ECO:0000313" key="2">
    <source>
        <dbReference type="Proteomes" id="UP000299102"/>
    </source>
</evidence>
<dbReference type="AlphaFoldDB" id="A0A4C1UY99"/>